<dbReference type="Proteomes" id="UP000269721">
    <property type="component" value="Unassembled WGS sequence"/>
</dbReference>
<protein>
    <submittedName>
        <fullName evidence="3">Nucleotide cyclase</fullName>
    </submittedName>
</protein>
<dbReference type="OrthoDB" id="2163483at2759"/>
<evidence type="ECO:0000313" key="3">
    <source>
        <dbReference type="EMBL" id="RKO94475.1"/>
    </source>
</evidence>
<dbReference type="SMART" id="SM00044">
    <property type="entry name" value="CYCc"/>
    <property type="match status" value="2"/>
</dbReference>
<keyword evidence="4" id="KW-1185">Reference proteome</keyword>
<dbReference type="EMBL" id="KZ993885">
    <property type="protein sequence ID" value="RKO94475.1"/>
    <property type="molecule type" value="Genomic_DNA"/>
</dbReference>
<dbReference type="GO" id="GO:0019934">
    <property type="term" value="P:cGMP-mediated signaling"/>
    <property type="evidence" value="ECO:0007669"/>
    <property type="project" value="TreeGrafter"/>
</dbReference>
<feature type="transmembrane region" description="Helical" evidence="1">
    <location>
        <begin position="23"/>
        <end position="42"/>
    </location>
</feature>
<dbReference type="GO" id="GO:0008074">
    <property type="term" value="C:guanylate cyclase complex, soluble"/>
    <property type="evidence" value="ECO:0007669"/>
    <property type="project" value="TreeGrafter"/>
</dbReference>
<dbReference type="Gene3D" id="3.30.70.1230">
    <property type="entry name" value="Nucleotide cyclase"/>
    <property type="match status" value="2"/>
</dbReference>
<evidence type="ECO:0000313" key="4">
    <source>
        <dbReference type="Proteomes" id="UP000269721"/>
    </source>
</evidence>
<reference evidence="4" key="1">
    <citation type="journal article" date="2018" name="Nat. Microbiol.">
        <title>Leveraging single-cell genomics to expand the fungal tree of life.</title>
        <authorList>
            <person name="Ahrendt S.R."/>
            <person name="Quandt C.A."/>
            <person name="Ciobanu D."/>
            <person name="Clum A."/>
            <person name="Salamov A."/>
            <person name="Andreopoulos B."/>
            <person name="Cheng J.F."/>
            <person name="Woyke T."/>
            <person name="Pelin A."/>
            <person name="Henrissat B."/>
            <person name="Reynolds N.K."/>
            <person name="Benny G.L."/>
            <person name="Smith M.E."/>
            <person name="James T.Y."/>
            <person name="Grigoriev I.V."/>
        </authorList>
    </citation>
    <scope>NUCLEOTIDE SEQUENCE [LARGE SCALE GENOMIC DNA]</scope>
</reference>
<dbReference type="InterPro" id="IPR001054">
    <property type="entry name" value="A/G_cyclase"/>
</dbReference>
<feature type="domain" description="Guanylate cyclase" evidence="2">
    <location>
        <begin position="797"/>
        <end position="924"/>
    </location>
</feature>
<keyword evidence="1" id="KW-1133">Transmembrane helix</keyword>
<dbReference type="PROSITE" id="PS50125">
    <property type="entry name" value="GUANYLATE_CYCLASE_2"/>
    <property type="match status" value="2"/>
</dbReference>
<keyword evidence="1" id="KW-0472">Membrane</keyword>
<dbReference type="Pfam" id="PF00211">
    <property type="entry name" value="Guanylate_cyc"/>
    <property type="match status" value="2"/>
</dbReference>
<feature type="transmembrane region" description="Helical" evidence="1">
    <location>
        <begin position="608"/>
        <end position="628"/>
    </location>
</feature>
<dbReference type="InterPro" id="IPR029787">
    <property type="entry name" value="Nucleotide_cyclase"/>
</dbReference>
<evidence type="ECO:0000256" key="1">
    <source>
        <dbReference type="SAM" id="Phobius"/>
    </source>
</evidence>
<dbReference type="GO" id="GO:0004383">
    <property type="term" value="F:guanylate cyclase activity"/>
    <property type="evidence" value="ECO:0007669"/>
    <property type="project" value="TreeGrafter"/>
</dbReference>
<feature type="transmembrane region" description="Helical" evidence="1">
    <location>
        <begin position="565"/>
        <end position="588"/>
    </location>
</feature>
<evidence type="ECO:0000259" key="2">
    <source>
        <dbReference type="PROSITE" id="PS50125"/>
    </source>
</evidence>
<proteinExistence type="predicted"/>
<dbReference type="CDD" id="cd07302">
    <property type="entry name" value="CHD"/>
    <property type="match status" value="2"/>
</dbReference>
<dbReference type="GO" id="GO:0070482">
    <property type="term" value="P:response to oxygen levels"/>
    <property type="evidence" value="ECO:0007669"/>
    <property type="project" value="TreeGrafter"/>
</dbReference>
<dbReference type="SUPFAM" id="SSF55073">
    <property type="entry name" value="Nucleotide cyclase"/>
    <property type="match status" value="2"/>
</dbReference>
<feature type="transmembrane region" description="Helical" evidence="1">
    <location>
        <begin position="640"/>
        <end position="658"/>
    </location>
</feature>
<feature type="transmembrane region" description="Helical" evidence="1">
    <location>
        <begin position="691"/>
        <end position="714"/>
    </location>
</feature>
<gene>
    <name evidence="3" type="ORF">BDK51DRAFT_26586</name>
</gene>
<organism evidence="3 4">
    <name type="scientific">Blyttiomyces helicus</name>
    <dbReference type="NCBI Taxonomy" id="388810"/>
    <lineage>
        <taxon>Eukaryota</taxon>
        <taxon>Fungi</taxon>
        <taxon>Fungi incertae sedis</taxon>
        <taxon>Chytridiomycota</taxon>
        <taxon>Chytridiomycota incertae sedis</taxon>
        <taxon>Chytridiomycetes</taxon>
        <taxon>Chytridiomycetes incertae sedis</taxon>
        <taxon>Blyttiomyces</taxon>
    </lineage>
</organism>
<dbReference type="PANTHER" id="PTHR45655:SF13">
    <property type="entry name" value="SOLUBLE GUANYLATE CYCLASE GCY-32-RELATED"/>
    <property type="match status" value="1"/>
</dbReference>
<feature type="domain" description="Guanylate cyclase" evidence="2">
    <location>
        <begin position="96"/>
        <end position="218"/>
    </location>
</feature>
<name>A0A4P9WQ30_9FUNG</name>
<feature type="transmembrane region" description="Helical" evidence="1">
    <location>
        <begin position="664"/>
        <end position="684"/>
    </location>
</feature>
<keyword evidence="1" id="KW-0812">Transmembrane</keyword>
<dbReference type="AlphaFoldDB" id="A0A4P9WQ30"/>
<dbReference type="PANTHER" id="PTHR45655">
    <property type="entry name" value="GUANYLATE CYCLASE SOLUBLE SUBUNIT BETA-2"/>
    <property type="match status" value="1"/>
</dbReference>
<accession>A0A4P9WQ30</accession>
<sequence>MGFYTPTTRESGSGNFIKEGEDLFLASRFLDGMVALIVLWYIKTRCVDERLAHMKQEKERCDYLLSLSLPGPIVSKLREVGTKNFDLIAERIPQASVMFADMKNFKDVAKQLGSHQEAVSLMNGIFQQMDDMVEAAVDLVKIKPSSDGGLNASKDHLREMVATALNLRDVFYAHQYQGVRLDIAFGVAVGPLVAGIVGRKKFCYEIYGDVVNTASRMCSLAHGNDICVTEQVQKICSPCDTMSARRFSLASVASASSSINVGPRINAQLLGTQFTGDLIGELKGGVGSRLSAHRTNLLSVPGMVNAGFDLRVGGIGSDGADGATVIRLARTSVSRLPLVELSPGLTVPDGRTGDIARPPVEFSSIAVPYRMPPDESEASQKAWTGQAPSHALRLPSIAIGSNIADSATITIYPDPSPEPPSPSHSFLGMRNSSSAFRPAHTLDPSPIASIASASRAAPVAISTPHDPFAPIYPTSSPTTARAESSPRIVATKQHALPSPSNETRSYLVDVVLRMCAKVDGRGRSSKASAERYMRVVQSEVHPFSLNFREKVLENRFRSDFCTRTWGAFLGGATRAFIFESILLFMAVYNAHVVGQDVLHILPTFYWVLAWSVLGLGVQTLMIGVSSLSPASGGGGFRTRVALYIATMACAATLAATVSQSWSGLAAYPFLTGFVVPQTVAVLGMRMEGMVFAYKAACSVPITLALAVVQLAMGYALWQETATAFLTCFIWLGMFQITERSARIEYLMDLILETQAELVRDETIRSANVLLSILPRSVILKLLADPTATVYEEFKIITILQLDIAGFTSMSSTLEPLSIVTMLNTLFTYFDFLTEDFGIEKITTIGDAYVACSAIPPPTDSKIGALSMQSYVKHTLNMSDMMVNLIRKPLRIRIGIHTGPACGTIMGGPRNFRYDLIGDSGDYEG</sequence>